<reference evidence="4 5" key="1">
    <citation type="journal article" date="2015" name="Genome Announc.">
        <title>Expanding the biotechnology potential of lactobacilli through comparative genomics of 213 strains and associated genera.</title>
        <authorList>
            <person name="Sun Z."/>
            <person name="Harris H.M."/>
            <person name="McCann A."/>
            <person name="Guo C."/>
            <person name="Argimon S."/>
            <person name="Zhang W."/>
            <person name="Yang X."/>
            <person name="Jeffery I.B."/>
            <person name="Cooney J.C."/>
            <person name="Kagawa T.F."/>
            <person name="Liu W."/>
            <person name="Song Y."/>
            <person name="Salvetti E."/>
            <person name="Wrobel A."/>
            <person name="Rasinkangas P."/>
            <person name="Parkhill J."/>
            <person name="Rea M.C."/>
            <person name="O'Sullivan O."/>
            <person name="Ritari J."/>
            <person name="Douillard F.P."/>
            <person name="Paul Ross R."/>
            <person name="Yang R."/>
            <person name="Briner A.E."/>
            <person name="Felis G.E."/>
            <person name="de Vos W.M."/>
            <person name="Barrangou R."/>
            <person name="Klaenhammer T.R."/>
            <person name="Caufield P.W."/>
            <person name="Cui Y."/>
            <person name="Zhang H."/>
            <person name="O'Toole P.W."/>
        </authorList>
    </citation>
    <scope>NUCLEOTIDE SEQUENCE [LARGE SCALE GENOMIC DNA]</scope>
    <source>
        <strain evidence="4 5">DSM 18527</strain>
    </source>
</reference>
<gene>
    <name evidence="4" type="ORF">FC83_GL001941</name>
</gene>
<evidence type="ECO:0000259" key="3">
    <source>
        <dbReference type="Pfam" id="PF00188"/>
    </source>
</evidence>
<feature type="domain" description="SCP" evidence="3">
    <location>
        <begin position="191"/>
        <end position="320"/>
    </location>
</feature>
<comment type="caution">
    <text evidence="4">The sequence shown here is derived from an EMBL/GenBank/DDBJ whole genome shotgun (WGS) entry which is preliminary data.</text>
</comment>
<feature type="chain" id="PRO_5006413523" description="SCP domain-containing protein" evidence="2">
    <location>
        <begin position="25"/>
        <end position="605"/>
    </location>
</feature>
<keyword evidence="2" id="KW-0732">Signal</keyword>
<keyword evidence="5" id="KW-1185">Reference proteome</keyword>
<dbReference type="Pfam" id="PF00188">
    <property type="entry name" value="CAP"/>
    <property type="match status" value="1"/>
</dbReference>
<evidence type="ECO:0000256" key="1">
    <source>
        <dbReference type="SAM" id="MobiDB-lite"/>
    </source>
</evidence>
<feature type="compositionally biased region" description="Low complexity" evidence="1">
    <location>
        <begin position="30"/>
        <end position="122"/>
    </location>
</feature>
<evidence type="ECO:0000256" key="2">
    <source>
        <dbReference type="SAM" id="SignalP"/>
    </source>
</evidence>
<proteinExistence type="predicted"/>
<feature type="signal peptide" evidence="2">
    <location>
        <begin position="1"/>
        <end position="24"/>
    </location>
</feature>
<organism evidence="4 5">
    <name type="scientific">Agrilactobacillus composti DSM 18527 = JCM 14202</name>
    <dbReference type="NCBI Taxonomy" id="1423734"/>
    <lineage>
        <taxon>Bacteria</taxon>
        <taxon>Bacillati</taxon>
        <taxon>Bacillota</taxon>
        <taxon>Bacilli</taxon>
        <taxon>Lactobacillales</taxon>
        <taxon>Lactobacillaceae</taxon>
        <taxon>Agrilactobacillus</taxon>
    </lineage>
</organism>
<dbReference type="EMBL" id="AZGA01000020">
    <property type="protein sequence ID" value="KRM34804.1"/>
    <property type="molecule type" value="Genomic_DNA"/>
</dbReference>
<evidence type="ECO:0000313" key="5">
    <source>
        <dbReference type="Proteomes" id="UP000051236"/>
    </source>
</evidence>
<dbReference type="AlphaFoldDB" id="A0A0R1Y1I6"/>
<sequence>MKPFLFSATILSLLGLATVPQVLAATNTSTATTASTATTSSSAESTNTHQTTTTTTNSPKTSTTGTNAANATTTTANASPGQQTATSSATSSANTSQSSSTASSSSANSSSTSDTGTNQGNTDQGNQTTPAQPFTASELTEINALKALHRGLDQTTYDVTTLYASPSNLSGYPFTIGTIKKNYIAATTQWVNYYRHLSGLPPVSTTNDENYVSQLAASVLAGVNANPMLSQHGLLNSSQPAYIPNSIWQQAKLTTNASNLYFRADAESAGKSVSSLVGDNNNIDGNDTGHRAWILSPYLSTFGVGAAYGSNGWKYENMLVMNKTVEQAQATKPQQDVVAYPNAGVFPVEELAPSNGKAIPWSIYFAKSQPHGTLSVKVADNTTGATVTAKDLMDASMNQYGNYKNIFTFIPRGLDLAAGHEYTVTLSGLDNYPNGYTYTFKLFNIVDADDAGNTNSDAALQNIDIPEESVGTVKGAPYGKTQLLSAPFHGTYLSKYLSNNTAWKSYGKTFINGQYFYNLGGAQWINGRFFEKNEQTADGVLTISFAPGQAIAAYNSPYYNHKATGRYFTTGTQWRYNQVVNVGDVNWYNLGDGQWVPASYVQLDS</sequence>
<dbReference type="Proteomes" id="UP000051236">
    <property type="component" value="Unassembled WGS sequence"/>
</dbReference>
<feature type="region of interest" description="Disordered" evidence="1">
    <location>
        <begin position="30"/>
        <end position="132"/>
    </location>
</feature>
<name>A0A0R1Y1I6_9LACO</name>
<evidence type="ECO:0000313" key="4">
    <source>
        <dbReference type="EMBL" id="KRM34804.1"/>
    </source>
</evidence>
<dbReference type="eggNOG" id="COG2340">
    <property type="taxonomic scope" value="Bacteria"/>
</dbReference>
<protein>
    <recommendedName>
        <fullName evidence="3">SCP domain-containing protein</fullName>
    </recommendedName>
</protein>
<feature type="compositionally biased region" description="Polar residues" evidence="1">
    <location>
        <begin position="123"/>
        <end position="132"/>
    </location>
</feature>
<accession>A0A0R1Y1I6</accession>
<dbReference type="PATRIC" id="fig|1423734.3.peg.1964"/>
<dbReference type="STRING" id="1423734.FC83_GL001941"/>
<dbReference type="InterPro" id="IPR014044">
    <property type="entry name" value="CAP_dom"/>
</dbReference>